<dbReference type="InterPro" id="IPR009061">
    <property type="entry name" value="DNA-bd_dom_put_sf"/>
</dbReference>
<evidence type="ECO:0000256" key="2">
    <source>
        <dbReference type="ARBA" id="ARBA00023125"/>
    </source>
</evidence>
<accession>A0A327M5S3</accession>
<dbReference type="OrthoDB" id="9802944at2"/>
<keyword evidence="3" id="KW-0804">Transcription</keyword>
<gene>
    <name evidence="5" type="ORF">DOO78_18155</name>
</gene>
<dbReference type="EMBL" id="QLIX01000016">
    <property type="protein sequence ID" value="RAI57513.1"/>
    <property type="molecule type" value="Genomic_DNA"/>
</dbReference>
<dbReference type="PROSITE" id="PS50937">
    <property type="entry name" value="HTH_MERR_2"/>
    <property type="match status" value="1"/>
</dbReference>
<dbReference type="InterPro" id="IPR047057">
    <property type="entry name" value="MerR_fam"/>
</dbReference>
<dbReference type="Gene3D" id="1.10.1660.10">
    <property type="match status" value="1"/>
</dbReference>
<protein>
    <submittedName>
        <fullName evidence="5">Cu(I)-responsive transcriptional regulator</fullName>
    </submittedName>
</protein>
<dbReference type="Pfam" id="PF13411">
    <property type="entry name" value="MerR_1"/>
    <property type="match status" value="1"/>
</dbReference>
<dbReference type="GO" id="GO:0003700">
    <property type="term" value="F:DNA-binding transcription factor activity"/>
    <property type="evidence" value="ECO:0007669"/>
    <property type="project" value="InterPro"/>
</dbReference>
<dbReference type="GO" id="GO:0003677">
    <property type="term" value="F:DNA binding"/>
    <property type="evidence" value="ECO:0007669"/>
    <property type="project" value="UniProtKB-KW"/>
</dbReference>
<dbReference type="PANTHER" id="PTHR30204:SF94">
    <property type="entry name" value="HEAVY METAL-DEPENDENT TRANSCRIPTIONAL REGULATOR HI_0293-RELATED"/>
    <property type="match status" value="1"/>
</dbReference>
<feature type="domain" description="HTH merR-type" evidence="4">
    <location>
        <begin position="5"/>
        <end position="73"/>
    </location>
</feature>
<evidence type="ECO:0000313" key="6">
    <source>
        <dbReference type="Proteomes" id="UP000249065"/>
    </source>
</evidence>
<proteinExistence type="predicted"/>
<dbReference type="SMART" id="SM00422">
    <property type="entry name" value="HTH_MERR"/>
    <property type="match status" value="1"/>
</dbReference>
<dbReference type="PRINTS" id="PR00040">
    <property type="entry name" value="HTHMERR"/>
</dbReference>
<dbReference type="PANTHER" id="PTHR30204">
    <property type="entry name" value="REDOX-CYCLING DRUG-SENSING TRANSCRIPTIONAL ACTIVATOR SOXR"/>
    <property type="match status" value="1"/>
</dbReference>
<evidence type="ECO:0000256" key="1">
    <source>
        <dbReference type="ARBA" id="ARBA00023015"/>
    </source>
</evidence>
<keyword evidence="2" id="KW-0238">DNA-binding</keyword>
<dbReference type="PROSITE" id="PS00552">
    <property type="entry name" value="HTH_MERR_1"/>
    <property type="match status" value="1"/>
</dbReference>
<evidence type="ECO:0000313" key="5">
    <source>
        <dbReference type="EMBL" id="RAI57513.1"/>
    </source>
</evidence>
<comment type="caution">
    <text evidence="5">The sequence shown here is derived from an EMBL/GenBank/DDBJ whole genome shotgun (WGS) entry which is preliminary data.</text>
</comment>
<reference evidence="6" key="1">
    <citation type="submission" date="2018-06" db="EMBL/GenBank/DDBJ databases">
        <authorList>
            <person name="Khan S.A."/>
        </authorList>
    </citation>
    <scope>NUCLEOTIDE SEQUENCE [LARGE SCALE GENOMIC DNA]</scope>
    <source>
        <strain evidence="6">DB-1506</strain>
    </source>
</reference>
<keyword evidence="1" id="KW-0805">Transcription regulation</keyword>
<dbReference type="SUPFAM" id="SSF46955">
    <property type="entry name" value="Putative DNA-binding domain"/>
    <property type="match status" value="1"/>
</dbReference>
<dbReference type="Proteomes" id="UP000249065">
    <property type="component" value="Unassembled WGS sequence"/>
</dbReference>
<keyword evidence="6" id="KW-1185">Reference proteome</keyword>
<evidence type="ECO:0000259" key="4">
    <source>
        <dbReference type="PROSITE" id="PS50937"/>
    </source>
</evidence>
<sequence>MSRPAVTIGEASRATGVSEKMIRHYEAIGLLHPARQANGYRRYAEPELAALRFIRHARDLAFPLEDIRRLLALWHDRGRASAEVRRLALAHVAALEEKARVLQSVANSLKHLAAHCHGDARPDCPILDELEGRQG</sequence>
<dbReference type="InterPro" id="IPR000551">
    <property type="entry name" value="MerR-type_HTH_dom"/>
</dbReference>
<dbReference type="AlphaFoldDB" id="A0A327M5S3"/>
<organism evidence="5 6">
    <name type="scientific">Roseicella frigidaeris</name>
    <dbReference type="NCBI Taxonomy" id="2230885"/>
    <lineage>
        <taxon>Bacteria</taxon>
        <taxon>Pseudomonadati</taxon>
        <taxon>Pseudomonadota</taxon>
        <taxon>Alphaproteobacteria</taxon>
        <taxon>Acetobacterales</taxon>
        <taxon>Roseomonadaceae</taxon>
        <taxon>Roseicella</taxon>
    </lineage>
</organism>
<evidence type="ECO:0000256" key="3">
    <source>
        <dbReference type="ARBA" id="ARBA00023163"/>
    </source>
</evidence>
<name>A0A327M5S3_9PROT</name>